<feature type="domain" description="Ig-like" evidence="5">
    <location>
        <begin position="120"/>
        <end position="202"/>
    </location>
</feature>
<feature type="compositionally biased region" description="Acidic residues" evidence="3">
    <location>
        <begin position="1104"/>
        <end position="1114"/>
    </location>
</feature>
<keyword evidence="2" id="KW-1015">Disulfide bond</keyword>
<feature type="domain" description="Ig-like" evidence="5">
    <location>
        <begin position="438"/>
        <end position="520"/>
    </location>
</feature>
<dbReference type="SMART" id="SM00409">
    <property type="entry name" value="IG"/>
    <property type="match status" value="8"/>
</dbReference>
<dbReference type="SMART" id="SM00408">
    <property type="entry name" value="IGc2"/>
    <property type="match status" value="5"/>
</dbReference>
<dbReference type="InterPro" id="IPR036179">
    <property type="entry name" value="Ig-like_dom_sf"/>
</dbReference>
<dbReference type="InParanoid" id="A0A1X7TMF4"/>
<feature type="domain" description="Ig-like" evidence="5">
    <location>
        <begin position="279"/>
        <end position="361"/>
    </location>
</feature>
<protein>
    <submittedName>
        <fullName evidence="7">Uncharacterized protein</fullName>
    </submittedName>
</protein>
<feature type="domain" description="Ig-like" evidence="5">
    <location>
        <begin position="1"/>
        <end position="43"/>
    </location>
</feature>
<dbReference type="InterPro" id="IPR003961">
    <property type="entry name" value="FN3_dom"/>
</dbReference>
<dbReference type="PANTHER" id="PTHR44170:SF6">
    <property type="entry name" value="CONTACTIN"/>
    <property type="match status" value="1"/>
</dbReference>
<feature type="domain" description="Ig-like" evidence="5">
    <location>
        <begin position="758"/>
        <end position="832"/>
    </location>
</feature>
<feature type="domain" description="Fibronectin type-III" evidence="6">
    <location>
        <begin position="907"/>
        <end position="1013"/>
    </location>
</feature>
<dbReference type="InterPro" id="IPR003598">
    <property type="entry name" value="Ig_sub2"/>
</dbReference>
<dbReference type="PANTHER" id="PTHR44170">
    <property type="entry name" value="PROTEIN SIDEKICK"/>
    <property type="match status" value="1"/>
</dbReference>
<dbReference type="Pfam" id="PF13927">
    <property type="entry name" value="Ig_3"/>
    <property type="match status" value="3"/>
</dbReference>
<keyword evidence="4" id="KW-0472">Membrane</keyword>
<name>A0A1X7TMF4_AMPQE</name>
<keyword evidence="4" id="KW-0812">Transmembrane</keyword>
<sequence>MAIPGETGSTLSIRNIRTTDIGLYSCTVSNSRGSANSSSTAISVTSSVSINGLSPQNISNFAPSVPSGYTISPSNPRIRLTSSGELMTDELGPEDTGTYNFTSPDLGGATLTISLNFFAPAYIISISGPQTVSSGSSVNISVVAGGTPTEINYQWFRNGMAIPGETGSTLSIRNVSTTDIGLYSCTPSNSRGSANSSSTTISVTSSVSINGLNPQNISNFAPSVPSGYTISPSNPRIRLTSSGELVTDELGPEDTGTYNFTSPDLGGATLTISVNFFAPAYIISISEPQTVSSGSSVNISVVAGGTPTEITYQWFRNGMAIPGEMGSTLSIRNVSTTDIGLYSCTPSNSRGSANSSSTAISVTSSVSINGLNPQNISNFAPSVPSGYTISPSNPRIRLTSSGELVTDELGPEDSGTYTFTSPDLGGATLTISLNFFAPAYIISISGPQTVSSGSSVNISVIAGGTPTEITYQWFRNGMAIPGETGSTLSIRNINTTDIGLYSCTPSNSRGSANSSSTVISVTSSLSINHSAPQSISNFAPSVPSGYTISPSNPRIRLTSSGELVTDELGPEDSGTYTFTSPDLGGATLSISVNVLGPAYIISISGPQTVSSGSSVDISVVAGGIPTDFTYQWFRNGKAIPGETGSTLSIRNINTTDIGLYSCTVSNSRGSANSSSTAISVTSFLSINGLNRQRISNFAPSVPSGYTISPSNPRIRLTSSGELVTDELRPEDSGTYTFSSPDLGGATLTISINVSIPTPPSSTIEGLLGRRIVIPCGNTVIATGYEWSKDGVKLVGENTSSLVLLNASYDHVGFYHCFASHSNGVASSKIELNIKGSRTLDWLTPIRLSLFPSVREAYNCSPLPSFIVTASGHLTTTGLTLRDSGNFSCRNKDINGTLKLQLTVRGFRPFTPRITVVRIHDRLNQYFYVEWTQQITPKRPVRNYTLYWRVTNSNRGTTDKRQLGPDDIHSVVTTNNSYFLSYEPNEIFNLTVSASNVVGDSPLSEEHIFIVNDHISEPVSGAEPFPLWIILLIVFISLLICCICCICCFICFCCLCARKKRDYDPEEHERKYSTELAAYRKKGEDEDEGSSSDDDDSAASIKEDNIDDDNASSPV</sequence>
<evidence type="ECO:0000256" key="1">
    <source>
        <dbReference type="ARBA" id="ARBA00022737"/>
    </source>
</evidence>
<organism evidence="7">
    <name type="scientific">Amphimedon queenslandica</name>
    <name type="common">Sponge</name>
    <dbReference type="NCBI Taxonomy" id="400682"/>
    <lineage>
        <taxon>Eukaryota</taxon>
        <taxon>Metazoa</taxon>
        <taxon>Porifera</taxon>
        <taxon>Demospongiae</taxon>
        <taxon>Heteroscleromorpha</taxon>
        <taxon>Haplosclerida</taxon>
        <taxon>Niphatidae</taxon>
        <taxon>Amphimedon</taxon>
    </lineage>
</organism>
<dbReference type="Gene3D" id="2.60.40.10">
    <property type="entry name" value="Immunoglobulins"/>
    <property type="match status" value="7"/>
</dbReference>
<keyword evidence="1" id="KW-0677">Repeat</keyword>
<dbReference type="InterPro" id="IPR013783">
    <property type="entry name" value="Ig-like_fold"/>
</dbReference>
<proteinExistence type="predicted"/>
<dbReference type="Pfam" id="PF13895">
    <property type="entry name" value="Ig_2"/>
    <property type="match status" value="1"/>
</dbReference>
<dbReference type="PROSITE" id="PS50853">
    <property type="entry name" value="FN3"/>
    <property type="match status" value="1"/>
</dbReference>
<reference evidence="7" key="1">
    <citation type="submission" date="2017-05" db="UniProtKB">
        <authorList>
            <consortium name="EnsemblMetazoa"/>
        </authorList>
    </citation>
    <scope>IDENTIFICATION</scope>
</reference>
<feature type="domain" description="Ig-like" evidence="5">
    <location>
        <begin position="597"/>
        <end position="679"/>
    </location>
</feature>
<dbReference type="SUPFAM" id="SSF48726">
    <property type="entry name" value="Immunoglobulin"/>
    <property type="match status" value="6"/>
</dbReference>
<keyword evidence="4" id="KW-1133">Transmembrane helix</keyword>
<dbReference type="GO" id="GO:0098609">
    <property type="term" value="P:cell-cell adhesion"/>
    <property type="evidence" value="ECO:0007669"/>
    <property type="project" value="TreeGrafter"/>
</dbReference>
<dbReference type="InterPro" id="IPR007110">
    <property type="entry name" value="Ig-like_dom"/>
</dbReference>
<dbReference type="OrthoDB" id="6151406at2759"/>
<evidence type="ECO:0000256" key="3">
    <source>
        <dbReference type="SAM" id="MobiDB-lite"/>
    </source>
</evidence>
<dbReference type="PROSITE" id="PS50835">
    <property type="entry name" value="IG_LIKE"/>
    <property type="match status" value="6"/>
</dbReference>
<dbReference type="GO" id="GO:0016020">
    <property type="term" value="C:membrane"/>
    <property type="evidence" value="ECO:0007669"/>
    <property type="project" value="UniProtKB-SubCell"/>
</dbReference>
<dbReference type="InterPro" id="IPR036116">
    <property type="entry name" value="FN3_sf"/>
</dbReference>
<dbReference type="AlphaFoldDB" id="A0A1X7TMF4"/>
<accession>A0A1X7TMF4</accession>
<dbReference type="eggNOG" id="KOG4475">
    <property type="taxonomic scope" value="Eukaryota"/>
</dbReference>
<evidence type="ECO:0000256" key="2">
    <source>
        <dbReference type="ARBA" id="ARBA00023157"/>
    </source>
</evidence>
<evidence type="ECO:0000313" key="7">
    <source>
        <dbReference type="EnsemblMetazoa" id="Aqu2.1.15837_001"/>
    </source>
</evidence>
<dbReference type="EnsemblMetazoa" id="Aqu2.1.15837_001">
    <property type="protein sequence ID" value="Aqu2.1.15837_001"/>
    <property type="gene ID" value="Aqu2.1.15837"/>
</dbReference>
<feature type="region of interest" description="Disordered" evidence="3">
    <location>
        <begin position="1078"/>
        <end position="1114"/>
    </location>
</feature>
<evidence type="ECO:0000256" key="4">
    <source>
        <dbReference type="SAM" id="Phobius"/>
    </source>
</evidence>
<feature type="transmembrane region" description="Helical" evidence="4">
    <location>
        <begin position="1024"/>
        <end position="1054"/>
    </location>
</feature>
<dbReference type="CDD" id="cd00096">
    <property type="entry name" value="Ig"/>
    <property type="match status" value="1"/>
</dbReference>
<dbReference type="InterPro" id="IPR003599">
    <property type="entry name" value="Ig_sub"/>
</dbReference>
<dbReference type="SUPFAM" id="SSF49265">
    <property type="entry name" value="Fibronectin type III"/>
    <property type="match status" value="1"/>
</dbReference>
<evidence type="ECO:0000259" key="5">
    <source>
        <dbReference type="PROSITE" id="PS50835"/>
    </source>
</evidence>
<evidence type="ECO:0000259" key="6">
    <source>
        <dbReference type="PROSITE" id="PS50853"/>
    </source>
</evidence>
<feature type="compositionally biased region" description="Acidic residues" evidence="3">
    <location>
        <begin position="1084"/>
        <end position="1096"/>
    </location>
</feature>